<evidence type="ECO:0000313" key="22">
    <source>
        <dbReference type="EMBL" id="EEB36932.1"/>
    </source>
</evidence>
<sequence>MKPDILKKTKIVCTIGPASESPEVLEQLVKNGMNVARLNFSHGSHEEHLEKIKTIKKLRRKLNVPLGLMLDTKGPEIRIGRFEEKEYFLKPDDIFTITTRDIIGNKDIVSVSYSGLPNDVEKGSIISVDDGLIQLEVMEIKDGTDIVCRVQNNGVISNNKGVNLPGRVTNLPAITPKDVDDIKFGIENGIDMIAASFIRKKEDIYDIRKVLEDHGGEDILILSKIESQEGVDNIDEIIEASDGIMVARGDLGVEIRTELIPLVQKEVIRKCNKAAKPVITATQMLDSMQRNPRPTRAETTDVANAIIDGTDCVMLSGETAAGKYPVEAVKTMRDICITTELSDDFEENIYQAEIDRKITTTNAISKSTCTIASQLNAKAIITCTASGNTAKAVSKFRPKTNIIACTIDEKVARRLSVSWGVYPVIVEKAHETDELIERAIVGALKENYVQEGDITVLTAGIPLGVSGTSNLIKVHVIGDIIANGTGVGNKSVSAKVVVGSTKEELEGKFEDGDIIVAKYTDKDINEFMERSSGVIAENGGLTSHTAVVSIHFGIPAILGVKDATSSLKDGDVVTIDPLGGIIYKGEAKVL</sequence>
<dbReference type="InterPro" id="IPR015813">
    <property type="entry name" value="Pyrv/PenolPyrv_kinase-like_dom"/>
</dbReference>
<comment type="cofactor">
    <cofactor evidence="1">
        <name>Mg(2+)</name>
        <dbReference type="ChEBI" id="CHEBI:18420"/>
    </cofactor>
</comment>
<dbReference type="InterPro" id="IPR036918">
    <property type="entry name" value="Pyrv_Knase_C_sf"/>
</dbReference>
<dbReference type="Pfam" id="PF00391">
    <property type="entry name" value="PEP-utilizers"/>
    <property type="match status" value="1"/>
</dbReference>
<evidence type="ECO:0000256" key="5">
    <source>
        <dbReference type="ARBA" id="ARBA00008663"/>
    </source>
</evidence>
<dbReference type="NCBIfam" id="NF004491">
    <property type="entry name" value="PRK05826.1"/>
    <property type="match status" value="1"/>
</dbReference>
<evidence type="ECO:0000256" key="4">
    <source>
        <dbReference type="ARBA" id="ARBA00006237"/>
    </source>
</evidence>
<comment type="similarity">
    <text evidence="4">In the C-terminal section; belongs to the PEP-utilizing enzyme family.</text>
</comment>
<gene>
    <name evidence="22" type="primary">pyk</name>
    <name evidence="22" type="ORF">ANHYDRO_00169</name>
</gene>
<dbReference type="EMBL" id="ABXA01000003">
    <property type="protein sequence ID" value="EEB36932.1"/>
    <property type="molecule type" value="Genomic_DNA"/>
</dbReference>
<comment type="similarity">
    <text evidence="5 18">Belongs to the pyruvate kinase family.</text>
</comment>
<dbReference type="InterPro" id="IPR015793">
    <property type="entry name" value="Pyrv_Knase_brl"/>
</dbReference>
<comment type="catalytic activity">
    <reaction evidence="18">
        <text>pyruvate + ATP = phosphoenolpyruvate + ADP + H(+)</text>
        <dbReference type="Rhea" id="RHEA:18157"/>
        <dbReference type="ChEBI" id="CHEBI:15361"/>
        <dbReference type="ChEBI" id="CHEBI:15378"/>
        <dbReference type="ChEBI" id="CHEBI:30616"/>
        <dbReference type="ChEBI" id="CHEBI:58702"/>
        <dbReference type="ChEBI" id="CHEBI:456216"/>
        <dbReference type="EC" id="2.7.1.40"/>
    </reaction>
</comment>
<comment type="cofactor">
    <cofactor evidence="2">
        <name>K(+)</name>
        <dbReference type="ChEBI" id="CHEBI:29103"/>
    </cofactor>
</comment>
<dbReference type="GO" id="GO:0016301">
    <property type="term" value="F:kinase activity"/>
    <property type="evidence" value="ECO:0007669"/>
    <property type="project" value="UniProtKB-KW"/>
</dbReference>
<evidence type="ECO:0000256" key="7">
    <source>
        <dbReference type="ARBA" id="ARBA00018587"/>
    </source>
</evidence>
<dbReference type="InterPro" id="IPR036637">
    <property type="entry name" value="Phosphohistidine_dom_sf"/>
</dbReference>
<dbReference type="Gene3D" id="2.40.33.10">
    <property type="entry name" value="PK beta-barrel domain-like"/>
    <property type="match status" value="1"/>
</dbReference>
<evidence type="ECO:0000256" key="15">
    <source>
        <dbReference type="ARBA" id="ARBA00023152"/>
    </source>
</evidence>
<dbReference type="GO" id="GO:0006950">
    <property type="term" value="P:response to stress"/>
    <property type="evidence" value="ECO:0007669"/>
    <property type="project" value="UniProtKB-ARBA"/>
</dbReference>
<dbReference type="Pfam" id="PF00224">
    <property type="entry name" value="PK"/>
    <property type="match status" value="1"/>
</dbReference>
<dbReference type="NCBIfam" id="TIGR01064">
    <property type="entry name" value="pyruv_kin"/>
    <property type="match status" value="1"/>
</dbReference>
<dbReference type="GO" id="GO:0004743">
    <property type="term" value="F:pyruvate kinase activity"/>
    <property type="evidence" value="ECO:0007669"/>
    <property type="project" value="UniProtKB-UniRule"/>
</dbReference>
<dbReference type="EC" id="2.7.1.40" evidence="6 17"/>
<keyword evidence="8 18" id="KW-0808">Transferase</keyword>
<dbReference type="InterPro" id="IPR040442">
    <property type="entry name" value="Pyrv_kinase-like_dom_sf"/>
</dbReference>
<name>B6W6I9_9FIRM</name>
<evidence type="ECO:0000256" key="17">
    <source>
        <dbReference type="NCBIfam" id="TIGR01064"/>
    </source>
</evidence>
<dbReference type="InterPro" id="IPR018209">
    <property type="entry name" value="Pyrv_Knase_AS"/>
</dbReference>
<evidence type="ECO:0000256" key="12">
    <source>
        <dbReference type="ARBA" id="ARBA00022840"/>
    </source>
</evidence>
<dbReference type="NCBIfam" id="NF004978">
    <property type="entry name" value="PRK06354.1"/>
    <property type="match status" value="1"/>
</dbReference>
<dbReference type="Pfam" id="PF02887">
    <property type="entry name" value="PK_C"/>
    <property type="match status" value="1"/>
</dbReference>
<dbReference type="InterPro" id="IPR015806">
    <property type="entry name" value="Pyrv_Knase_insert_dom_sf"/>
</dbReference>
<keyword evidence="12" id="KW-0067">ATP-binding</keyword>
<evidence type="ECO:0000256" key="3">
    <source>
        <dbReference type="ARBA" id="ARBA00004997"/>
    </source>
</evidence>
<dbReference type="STRING" id="561177.ANHYDRO_00169"/>
<evidence type="ECO:0000256" key="18">
    <source>
        <dbReference type="RuleBase" id="RU000504"/>
    </source>
</evidence>
<keyword evidence="15 18" id="KW-0324">Glycolysis</keyword>
<evidence type="ECO:0000256" key="14">
    <source>
        <dbReference type="ARBA" id="ARBA00022958"/>
    </source>
</evidence>
<keyword evidence="16 22" id="KW-0670">Pyruvate</keyword>
<evidence type="ECO:0000256" key="8">
    <source>
        <dbReference type="ARBA" id="ARBA00022679"/>
    </source>
</evidence>
<keyword evidence="14" id="KW-0630">Potassium</keyword>
<keyword evidence="13 18" id="KW-0460">Magnesium</keyword>
<dbReference type="InterPro" id="IPR001697">
    <property type="entry name" value="Pyr_Knase"/>
</dbReference>
<evidence type="ECO:0000259" key="19">
    <source>
        <dbReference type="Pfam" id="PF00224"/>
    </source>
</evidence>
<dbReference type="Gene3D" id="3.40.1380.20">
    <property type="entry name" value="Pyruvate kinase, C-terminal domain"/>
    <property type="match status" value="1"/>
</dbReference>
<dbReference type="Proteomes" id="UP000005451">
    <property type="component" value="Unassembled WGS sequence"/>
</dbReference>
<feature type="domain" description="PEP-utilising enzyme mobile" evidence="20">
    <location>
        <begin position="509"/>
        <end position="576"/>
    </location>
</feature>
<dbReference type="SUPFAM" id="SSF52935">
    <property type="entry name" value="PK C-terminal domain-like"/>
    <property type="match status" value="1"/>
</dbReference>
<evidence type="ECO:0000313" key="23">
    <source>
        <dbReference type="Proteomes" id="UP000005451"/>
    </source>
</evidence>
<keyword evidence="9" id="KW-0479">Metal-binding</keyword>
<accession>B6W6I9</accession>
<evidence type="ECO:0000256" key="1">
    <source>
        <dbReference type="ARBA" id="ARBA00001946"/>
    </source>
</evidence>
<dbReference type="PRINTS" id="PR01050">
    <property type="entry name" value="PYRUVTKNASE"/>
</dbReference>
<dbReference type="SUPFAM" id="SSF51621">
    <property type="entry name" value="Phosphoenolpyruvate/pyruvate domain"/>
    <property type="match status" value="1"/>
</dbReference>
<feature type="domain" description="Pyruvate kinase C-terminal" evidence="21">
    <location>
        <begin position="362"/>
        <end position="475"/>
    </location>
</feature>
<comment type="caution">
    <text evidence="22">The sequence shown here is derived from an EMBL/GenBank/DDBJ whole genome shotgun (WGS) entry which is preliminary data.</text>
</comment>
<dbReference type="FunFam" id="2.40.33.10:FF:000001">
    <property type="entry name" value="Pyruvate kinase"/>
    <property type="match status" value="1"/>
</dbReference>
<dbReference type="eggNOG" id="COG0469">
    <property type="taxonomic scope" value="Bacteria"/>
</dbReference>
<dbReference type="Gene3D" id="3.20.20.60">
    <property type="entry name" value="Phosphoenolpyruvate-binding domains"/>
    <property type="match status" value="1"/>
</dbReference>
<dbReference type="FunFam" id="3.20.20.60:FF:000001">
    <property type="entry name" value="Pyruvate kinase"/>
    <property type="match status" value="1"/>
</dbReference>
<reference evidence="22 23" key="1">
    <citation type="submission" date="2008-09" db="EMBL/GenBank/DDBJ databases">
        <authorList>
            <person name="Fulton L."/>
            <person name="Clifton S."/>
            <person name="Fulton B."/>
            <person name="Xu J."/>
            <person name="Minx P."/>
            <person name="Pepin K.H."/>
            <person name="Johnson M."/>
            <person name="Thiruvilangam P."/>
            <person name="Bhonagiri V."/>
            <person name="Nash W.E."/>
            <person name="Mardis E.R."/>
            <person name="Wilson R.K."/>
        </authorList>
    </citation>
    <scope>NUCLEOTIDE SEQUENCE [LARGE SCALE GENOMIC DNA]</scope>
    <source>
        <strain evidence="22 23">DSM 7454</strain>
    </source>
</reference>
<evidence type="ECO:0000256" key="2">
    <source>
        <dbReference type="ARBA" id="ARBA00001958"/>
    </source>
</evidence>
<evidence type="ECO:0000259" key="20">
    <source>
        <dbReference type="Pfam" id="PF00391"/>
    </source>
</evidence>
<dbReference type="InterPro" id="IPR015795">
    <property type="entry name" value="Pyrv_Knase_C"/>
</dbReference>
<dbReference type="InterPro" id="IPR011037">
    <property type="entry name" value="Pyrv_Knase-like_insert_dom_sf"/>
</dbReference>
<dbReference type="PROSITE" id="PS00110">
    <property type="entry name" value="PYRUVATE_KINASE"/>
    <property type="match status" value="1"/>
</dbReference>
<dbReference type="GO" id="GO:0030955">
    <property type="term" value="F:potassium ion binding"/>
    <property type="evidence" value="ECO:0007669"/>
    <property type="project" value="UniProtKB-UniRule"/>
</dbReference>
<organism evidence="22 23">
    <name type="scientific">Anaerococcus hydrogenalis DSM 7454</name>
    <dbReference type="NCBI Taxonomy" id="561177"/>
    <lineage>
        <taxon>Bacteria</taxon>
        <taxon>Bacillati</taxon>
        <taxon>Bacillota</taxon>
        <taxon>Tissierellia</taxon>
        <taxon>Tissierellales</taxon>
        <taxon>Peptoniphilaceae</taxon>
        <taxon>Anaerococcus</taxon>
    </lineage>
</organism>
<protein>
    <recommendedName>
        <fullName evidence="7 17">Pyruvate kinase</fullName>
        <ecNumber evidence="6 17">2.7.1.40</ecNumber>
    </recommendedName>
</protein>
<comment type="pathway">
    <text evidence="3 18">Carbohydrate degradation; glycolysis; pyruvate from D-glyceraldehyde 3-phosphate: step 5/5.</text>
</comment>
<proteinExistence type="inferred from homology"/>
<evidence type="ECO:0000256" key="10">
    <source>
        <dbReference type="ARBA" id="ARBA00022741"/>
    </source>
</evidence>
<dbReference type="Gene3D" id="3.50.30.10">
    <property type="entry name" value="Phosphohistidine domain"/>
    <property type="match status" value="1"/>
</dbReference>
<dbReference type="SUPFAM" id="SSF52009">
    <property type="entry name" value="Phosphohistidine domain"/>
    <property type="match status" value="1"/>
</dbReference>
<evidence type="ECO:0000256" key="6">
    <source>
        <dbReference type="ARBA" id="ARBA00012142"/>
    </source>
</evidence>
<dbReference type="RefSeq" id="WP_004812413.1">
    <property type="nucleotide sequence ID" value="NZ_ABXA01000003.1"/>
</dbReference>
<dbReference type="AlphaFoldDB" id="B6W6I9"/>
<reference evidence="22 23" key="2">
    <citation type="submission" date="2008-10" db="EMBL/GenBank/DDBJ databases">
        <title>Draft genome sequence of Anaerococcus hydrogenalis (DSM 7454).</title>
        <authorList>
            <person name="Sudarsanam P."/>
            <person name="Ley R."/>
            <person name="Guruge J."/>
            <person name="Turnbaugh P.J."/>
            <person name="Mahowald M."/>
            <person name="Liep D."/>
            <person name="Gordon J."/>
        </authorList>
    </citation>
    <scope>NUCLEOTIDE SEQUENCE [LARGE SCALE GENOMIC DNA]</scope>
    <source>
        <strain evidence="22 23">DSM 7454</strain>
    </source>
</reference>
<dbReference type="PANTHER" id="PTHR11817">
    <property type="entry name" value="PYRUVATE KINASE"/>
    <property type="match status" value="1"/>
</dbReference>
<feature type="domain" description="Pyruvate kinase barrel" evidence="19">
    <location>
        <begin position="7"/>
        <end position="329"/>
    </location>
</feature>
<evidence type="ECO:0000259" key="21">
    <source>
        <dbReference type="Pfam" id="PF02887"/>
    </source>
</evidence>
<keyword evidence="11 18" id="KW-0418">Kinase</keyword>
<dbReference type="GO" id="GO:0005524">
    <property type="term" value="F:ATP binding"/>
    <property type="evidence" value="ECO:0007669"/>
    <property type="project" value="UniProtKB-KW"/>
</dbReference>
<evidence type="ECO:0000256" key="11">
    <source>
        <dbReference type="ARBA" id="ARBA00022777"/>
    </source>
</evidence>
<dbReference type="SUPFAM" id="SSF50800">
    <property type="entry name" value="PK beta-barrel domain-like"/>
    <property type="match status" value="1"/>
</dbReference>
<dbReference type="GO" id="GO:0000287">
    <property type="term" value="F:magnesium ion binding"/>
    <property type="evidence" value="ECO:0007669"/>
    <property type="project" value="UniProtKB-UniRule"/>
</dbReference>
<evidence type="ECO:0000256" key="13">
    <source>
        <dbReference type="ARBA" id="ARBA00022842"/>
    </source>
</evidence>
<keyword evidence="10" id="KW-0547">Nucleotide-binding</keyword>
<dbReference type="UniPathway" id="UPA00109">
    <property type="reaction ID" value="UER00188"/>
</dbReference>
<evidence type="ECO:0000256" key="16">
    <source>
        <dbReference type="ARBA" id="ARBA00023317"/>
    </source>
</evidence>
<dbReference type="InterPro" id="IPR008279">
    <property type="entry name" value="PEP-util_enz_mobile_dom"/>
</dbReference>
<evidence type="ECO:0000256" key="9">
    <source>
        <dbReference type="ARBA" id="ARBA00022723"/>
    </source>
</evidence>